<dbReference type="OrthoDB" id="3001771at2759"/>
<evidence type="ECO:0000313" key="2">
    <source>
        <dbReference type="Proteomes" id="UP000027222"/>
    </source>
</evidence>
<reference evidence="2" key="1">
    <citation type="journal article" date="2014" name="Proc. Natl. Acad. Sci. U.S.A.">
        <title>Extensive sampling of basidiomycete genomes demonstrates inadequacy of the white-rot/brown-rot paradigm for wood decay fungi.</title>
        <authorList>
            <person name="Riley R."/>
            <person name="Salamov A.A."/>
            <person name="Brown D.W."/>
            <person name="Nagy L.G."/>
            <person name="Floudas D."/>
            <person name="Held B.W."/>
            <person name="Levasseur A."/>
            <person name="Lombard V."/>
            <person name="Morin E."/>
            <person name="Otillar R."/>
            <person name="Lindquist E.A."/>
            <person name="Sun H."/>
            <person name="LaButti K.M."/>
            <person name="Schmutz J."/>
            <person name="Jabbour D."/>
            <person name="Luo H."/>
            <person name="Baker S.E."/>
            <person name="Pisabarro A.G."/>
            <person name="Walton J.D."/>
            <person name="Blanchette R.A."/>
            <person name="Henrissat B."/>
            <person name="Martin F."/>
            <person name="Cullen D."/>
            <person name="Hibbett D.S."/>
            <person name="Grigoriev I.V."/>
        </authorList>
    </citation>
    <scope>NUCLEOTIDE SEQUENCE [LARGE SCALE GENOMIC DNA]</scope>
    <source>
        <strain evidence="2">CBS 339.88</strain>
    </source>
</reference>
<name>A0A067S9P8_GALM3</name>
<gene>
    <name evidence="1" type="ORF">GALMADRAFT_258978</name>
</gene>
<evidence type="ECO:0008006" key="3">
    <source>
        <dbReference type="Google" id="ProtNLM"/>
    </source>
</evidence>
<proteinExistence type="predicted"/>
<dbReference type="HOGENOM" id="CLU_027732_2_0_1"/>
<evidence type="ECO:0000313" key="1">
    <source>
        <dbReference type="EMBL" id="KDR66672.1"/>
    </source>
</evidence>
<sequence length="504" mass="56907">MAKITALASETHHLILSYVEAISNGEKEQFEESVKRVVDERQFPPNVAATQPGEKTYKDFLSTFPYNAALTCTLWGSIIASRFTRFWDWIAFDATIDPSPLLAVFAWYMKEYGQNEDEHEEGIYNTEFSFVVFTSASALTEVDKTVERKRVAAIIQRLQYHIHQCTSVNLKTMCASSLPSSLALFCKKPIYLGELTMDFCINDMDLKTAWPGSPSNYTSASLSTELYLSTLSLPGFVFMELCVLEGSEDWFQALSPLTDNNSTLSLHISGFSFEAEDGIYTVEKFASCLSKLQSLEELHLSNLSLSYDLVDIFPTEKREIAPKSLHLDTVSKDFIALFYALYRCDPLDSATFTSCAIPRMLQMIEAPSLELHNIIDDSKENEYGVVENSLQRVLAVWLGGHLTIQACLSFNDDLIQWLSTKVHYDSYTWTRVTGMRDTLGWSRFTKKAIVYHTTKISGRARMFPAESLDDLTLKDCVDYSASSLKDFEAARSDVNLRLEGLRPA</sequence>
<dbReference type="EMBL" id="KL142421">
    <property type="protein sequence ID" value="KDR66672.1"/>
    <property type="molecule type" value="Genomic_DNA"/>
</dbReference>
<organism evidence="1 2">
    <name type="scientific">Galerina marginata (strain CBS 339.88)</name>
    <dbReference type="NCBI Taxonomy" id="685588"/>
    <lineage>
        <taxon>Eukaryota</taxon>
        <taxon>Fungi</taxon>
        <taxon>Dikarya</taxon>
        <taxon>Basidiomycota</taxon>
        <taxon>Agaricomycotina</taxon>
        <taxon>Agaricomycetes</taxon>
        <taxon>Agaricomycetidae</taxon>
        <taxon>Agaricales</taxon>
        <taxon>Agaricineae</taxon>
        <taxon>Strophariaceae</taxon>
        <taxon>Galerina</taxon>
    </lineage>
</organism>
<keyword evidence="2" id="KW-1185">Reference proteome</keyword>
<dbReference type="STRING" id="685588.A0A067S9P8"/>
<dbReference type="Proteomes" id="UP000027222">
    <property type="component" value="Unassembled WGS sequence"/>
</dbReference>
<accession>A0A067S9P8</accession>
<dbReference type="AlphaFoldDB" id="A0A067S9P8"/>
<protein>
    <recommendedName>
        <fullName evidence="3">F-box domain-containing protein</fullName>
    </recommendedName>
</protein>